<sequence>MIRIDAKSMDIFVNPISCQDESSLDELIEGTEQLLGALKFAKENGKQVYADHRERQRPGKDPWPFIRYRVSDRDWKTAVAPTAAAAAGSWK</sequence>
<name>X0T999_9ZZZZ</name>
<dbReference type="AlphaFoldDB" id="X0T999"/>
<reference evidence="1" key="1">
    <citation type="journal article" date="2014" name="Front. Microbiol.">
        <title>High frequency of phylogenetically diverse reductive dehalogenase-homologous genes in deep subseafloor sedimentary metagenomes.</title>
        <authorList>
            <person name="Kawai M."/>
            <person name="Futagami T."/>
            <person name="Toyoda A."/>
            <person name="Takaki Y."/>
            <person name="Nishi S."/>
            <person name="Hori S."/>
            <person name="Arai W."/>
            <person name="Tsubouchi T."/>
            <person name="Morono Y."/>
            <person name="Uchiyama I."/>
            <person name="Ito T."/>
            <person name="Fujiyama A."/>
            <person name="Inagaki F."/>
            <person name="Takami H."/>
        </authorList>
    </citation>
    <scope>NUCLEOTIDE SEQUENCE</scope>
    <source>
        <strain evidence="1">Expedition CK06-06</strain>
    </source>
</reference>
<organism evidence="1">
    <name type="scientific">marine sediment metagenome</name>
    <dbReference type="NCBI Taxonomy" id="412755"/>
    <lineage>
        <taxon>unclassified sequences</taxon>
        <taxon>metagenomes</taxon>
        <taxon>ecological metagenomes</taxon>
    </lineage>
</organism>
<gene>
    <name evidence="1" type="ORF">S01H1_02919</name>
</gene>
<comment type="caution">
    <text evidence="1">The sequence shown here is derived from an EMBL/GenBank/DDBJ whole genome shotgun (WGS) entry which is preliminary data.</text>
</comment>
<evidence type="ECO:0000313" key="1">
    <source>
        <dbReference type="EMBL" id="GAF72650.1"/>
    </source>
</evidence>
<proteinExistence type="predicted"/>
<protein>
    <submittedName>
        <fullName evidence="1">Uncharacterized protein</fullName>
    </submittedName>
</protein>
<accession>X0T999</accession>
<dbReference type="EMBL" id="BARS01001500">
    <property type="protein sequence ID" value="GAF72650.1"/>
    <property type="molecule type" value="Genomic_DNA"/>
</dbReference>